<dbReference type="EMBL" id="JARBDR010000917">
    <property type="protein sequence ID" value="KAJ8302910.1"/>
    <property type="molecule type" value="Genomic_DNA"/>
</dbReference>
<gene>
    <name evidence="1" type="ORF">KUTeg_019306</name>
</gene>
<dbReference type="Gene3D" id="3.40.50.300">
    <property type="entry name" value="P-loop containing nucleotide triphosphate hydrolases"/>
    <property type="match status" value="1"/>
</dbReference>
<protein>
    <recommendedName>
        <fullName evidence="3">Sulfotransferase</fullName>
    </recommendedName>
</protein>
<keyword evidence="2" id="KW-1185">Reference proteome</keyword>
<organism evidence="1 2">
    <name type="scientific">Tegillarca granosa</name>
    <name type="common">Malaysian cockle</name>
    <name type="synonym">Anadara granosa</name>
    <dbReference type="NCBI Taxonomy" id="220873"/>
    <lineage>
        <taxon>Eukaryota</taxon>
        <taxon>Metazoa</taxon>
        <taxon>Spiralia</taxon>
        <taxon>Lophotrochozoa</taxon>
        <taxon>Mollusca</taxon>
        <taxon>Bivalvia</taxon>
        <taxon>Autobranchia</taxon>
        <taxon>Pteriomorphia</taxon>
        <taxon>Arcoida</taxon>
        <taxon>Arcoidea</taxon>
        <taxon>Arcidae</taxon>
        <taxon>Tegillarca</taxon>
    </lineage>
</organism>
<proteinExistence type="predicted"/>
<dbReference type="InterPro" id="IPR051135">
    <property type="entry name" value="Gal/GlcNAc/GalNAc_ST"/>
</dbReference>
<comment type="caution">
    <text evidence="1">The sequence shown here is derived from an EMBL/GenBank/DDBJ whole genome shotgun (WGS) entry which is preliminary data.</text>
</comment>
<dbReference type="InterPro" id="IPR027417">
    <property type="entry name" value="P-loop_NTPase"/>
</dbReference>
<dbReference type="PANTHER" id="PTHR10704:SF44">
    <property type="entry name" value="LD35051P-RELATED"/>
    <property type="match status" value="1"/>
</dbReference>
<dbReference type="PANTHER" id="PTHR10704">
    <property type="entry name" value="CARBOHYDRATE SULFOTRANSFERASE"/>
    <property type="match status" value="1"/>
</dbReference>
<evidence type="ECO:0008006" key="3">
    <source>
        <dbReference type="Google" id="ProtNLM"/>
    </source>
</evidence>
<evidence type="ECO:0000313" key="2">
    <source>
        <dbReference type="Proteomes" id="UP001217089"/>
    </source>
</evidence>
<name>A0ABQ9EHK3_TEGGR</name>
<dbReference type="Proteomes" id="UP001217089">
    <property type="component" value="Unassembled WGS sequence"/>
</dbReference>
<sequence length="109" mass="12953">MFCRLIRFVTEFILNREQISFVKKGFYSPHLNNTRMLKNVTNATSRAKILILTYMRSGSTLTGDIMQQDPQSFYLFEPFRLIAHGIRDGKEFSYLNGQKRNHYKYMDSR</sequence>
<evidence type="ECO:0000313" key="1">
    <source>
        <dbReference type="EMBL" id="KAJ8302910.1"/>
    </source>
</evidence>
<reference evidence="1 2" key="1">
    <citation type="submission" date="2022-12" db="EMBL/GenBank/DDBJ databases">
        <title>Chromosome-level genome of Tegillarca granosa.</title>
        <authorList>
            <person name="Kim J."/>
        </authorList>
    </citation>
    <scope>NUCLEOTIDE SEQUENCE [LARGE SCALE GENOMIC DNA]</scope>
    <source>
        <strain evidence="1">Teg-2019</strain>
        <tissue evidence="1">Adductor muscle</tissue>
    </source>
</reference>
<accession>A0ABQ9EHK3</accession>
<dbReference type="SUPFAM" id="SSF52540">
    <property type="entry name" value="P-loop containing nucleoside triphosphate hydrolases"/>
    <property type="match status" value="1"/>
</dbReference>